<dbReference type="PANTHER" id="PTHR23028:SF53">
    <property type="entry name" value="ACYL_TRANSF_3 DOMAIN-CONTAINING PROTEIN"/>
    <property type="match status" value="1"/>
</dbReference>
<feature type="transmembrane region" description="Helical" evidence="1">
    <location>
        <begin position="258"/>
        <end position="279"/>
    </location>
</feature>
<proteinExistence type="predicted"/>
<organism evidence="3 4">
    <name type="scientific">Acetobacter farinalis</name>
    <dbReference type="NCBI Taxonomy" id="1260984"/>
    <lineage>
        <taxon>Bacteria</taxon>
        <taxon>Pseudomonadati</taxon>
        <taxon>Pseudomonadota</taxon>
        <taxon>Alphaproteobacteria</taxon>
        <taxon>Acetobacterales</taxon>
        <taxon>Acetobacteraceae</taxon>
        <taxon>Acetobacter</taxon>
    </lineage>
</organism>
<feature type="transmembrane region" description="Helical" evidence="1">
    <location>
        <begin position="232"/>
        <end position="252"/>
    </location>
</feature>
<feature type="transmembrane region" description="Helical" evidence="1">
    <location>
        <begin position="300"/>
        <end position="318"/>
    </location>
</feature>
<keyword evidence="4" id="KW-1185">Reference proteome</keyword>
<keyword evidence="1" id="KW-1133">Transmembrane helix</keyword>
<dbReference type="InterPro" id="IPR002656">
    <property type="entry name" value="Acyl_transf_3_dom"/>
</dbReference>
<accession>A0ABT3Q847</accession>
<feature type="transmembrane region" description="Helical" evidence="1">
    <location>
        <begin position="83"/>
        <end position="100"/>
    </location>
</feature>
<keyword evidence="1" id="KW-0472">Membrane</keyword>
<dbReference type="InterPro" id="IPR050879">
    <property type="entry name" value="Acyltransferase_3"/>
</dbReference>
<keyword evidence="3" id="KW-0808">Transferase</keyword>
<keyword evidence="3" id="KW-0012">Acyltransferase</keyword>
<evidence type="ECO:0000313" key="3">
    <source>
        <dbReference type="EMBL" id="MCX2561469.1"/>
    </source>
</evidence>
<name>A0ABT3Q847_9PROT</name>
<dbReference type="GO" id="GO:0016746">
    <property type="term" value="F:acyltransferase activity"/>
    <property type="evidence" value="ECO:0007669"/>
    <property type="project" value="UniProtKB-KW"/>
</dbReference>
<feature type="transmembrane region" description="Helical" evidence="1">
    <location>
        <begin position="324"/>
        <end position="347"/>
    </location>
</feature>
<feature type="transmembrane region" description="Helical" evidence="1">
    <location>
        <begin position="44"/>
        <end position="63"/>
    </location>
</feature>
<feature type="transmembrane region" description="Helical" evidence="1">
    <location>
        <begin position="176"/>
        <end position="197"/>
    </location>
</feature>
<dbReference type="Proteomes" id="UP001526446">
    <property type="component" value="Unassembled WGS sequence"/>
</dbReference>
<keyword evidence="1" id="KW-0812">Transmembrane</keyword>
<feature type="transmembrane region" description="Helical" evidence="1">
    <location>
        <begin position="203"/>
        <end position="220"/>
    </location>
</feature>
<feature type="transmembrane region" description="Helical" evidence="1">
    <location>
        <begin position="145"/>
        <end position="164"/>
    </location>
</feature>
<feature type="domain" description="Acyltransferase 3" evidence="2">
    <location>
        <begin position="1"/>
        <end position="338"/>
    </location>
</feature>
<dbReference type="PANTHER" id="PTHR23028">
    <property type="entry name" value="ACETYLTRANSFERASE"/>
    <property type="match status" value="1"/>
</dbReference>
<sequence length="372" mass="41747">MDFLRGVAILLVILDHISIRLPLSETSLASIFPSGILRFLTHQGHHSVFIFFVISGFLITSGIIRRWGSLRSIHLPFFYTHRFARIAPCLLVLLCVLSALDALNVQGFELDKTHHSLRGALCAALGMYVNWYECLTGYLPANWDVLWSLSIEEMFYFVFPVLCLRVPRSDTQKVMLFGCVAVSLPLLMFMMSGAPPIWRHKAYLPGAAALSTGVAAALLARYDRITPFWISALGWSGAVVLPLTCVLSFFMVSHVADTLLVGLTLSVAALLLAFSKGWGSVFQHSMFAWIRSCGLMSYEIYLTHMFVVIFLVQAYQAIGFSAQASWLCFPIALGGAWLLGYGTDRLLSYPAERRMREIFLRFFPSLEMNFRE</sequence>
<protein>
    <submittedName>
        <fullName evidence="3">Acyltransferase</fullName>
    </submittedName>
</protein>
<dbReference type="RefSeq" id="WP_265794500.1">
    <property type="nucleotide sequence ID" value="NZ_JAPIUX010000008.1"/>
</dbReference>
<dbReference type="EMBL" id="JAPIUX010000008">
    <property type="protein sequence ID" value="MCX2561469.1"/>
    <property type="molecule type" value="Genomic_DNA"/>
</dbReference>
<comment type="caution">
    <text evidence="3">The sequence shown here is derived from an EMBL/GenBank/DDBJ whole genome shotgun (WGS) entry which is preliminary data.</text>
</comment>
<gene>
    <name evidence="3" type="ORF">OQ252_08695</name>
</gene>
<reference evidence="3 4" key="1">
    <citation type="submission" date="2022-11" db="EMBL/GenBank/DDBJ databases">
        <title>Genome sequencing of Acetobacter type strain.</title>
        <authorList>
            <person name="Heo J."/>
            <person name="Lee D."/>
            <person name="Han B.-H."/>
            <person name="Hong S.-B."/>
            <person name="Kwon S.-W."/>
        </authorList>
    </citation>
    <scope>NUCLEOTIDE SEQUENCE [LARGE SCALE GENOMIC DNA]</scope>
    <source>
        <strain evidence="3 4">KACC 21251</strain>
    </source>
</reference>
<dbReference type="Pfam" id="PF01757">
    <property type="entry name" value="Acyl_transf_3"/>
    <property type="match status" value="1"/>
</dbReference>
<evidence type="ECO:0000256" key="1">
    <source>
        <dbReference type="SAM" id="Phobius"/>
    </source>
</evidence>
<evidence type="ECO:0000259" key="2">
    <source>
        <dbReference type="Pfam" id="PF01757"/>
    </source>
</evidence>
<evidence type="ECO:0000313" key="4">
    <source>
        <dbReference type="Proteomes" id="UP001526446"/>
    </source>
</evidence>